<keyword evidence="17" id="KW-0808">Transferase</keyword>
<dbReference type="Pfam" id="PF00905">
    <property type="entry name" value="Transpeptidase"/>
    <property type="match status" value="1"/>
</dbReference>
<evidence type="ECO:0000256" key="2">
    <source>
        <dbReference type="ARBA" id="ARBA00004236"/>
    </source>
</evidence>
<dbReference type="KEGG" id="vvu:VV2_1370"/>
<dbReference type="Proteomes" id="UP000002275">
    <property type="component" value="Chromosome II"/>
</dbReference>
<evidence type="ECO:0000256" key="3">
    <source>
        <dbReference type="ARBA" id="ARBA00022475"/>
    </source>
</evidence>
<evidence type="ECO:0000256" key="4">
    <source>
        <dbReference type="ARBA" id="ARBA00022519"/>
    </source>
</evidence>
<keyword evidence="7 14" id="KW-0812">Transmembrane</keyword>
<protein>
    <recommendedName>
        <fullName evidence="14">Peptidoglycan D,D-transpeptidase MrdA</fullName>
        <ecNumber evidence="14">3.4.16.4</ecNumber>
    </recommendedName>
    <alternativeName>
        <fullName evidence="14">Penicillin-binding protein 2</fullName>
        <shortName evidence="14">PBP-2</shortName>
    </alternativeName>
</protein>
<evidence type="ECO:0000259" key="16">
    <source>
        <dbReference type="Pfam" id="PF03717"/>
    </source>
</evidence>
<feature type="domain" description="Penicillin-binding protein transpeptidase" evidence="15">
    <location>
        <begin position="272"/>
        <end position="617"/>
    </location>
</feature>
<evidence type="ECO:0000256" key="12">
    <source>
        <dbReference type="ARBA" id="ARBA00023136"/>
    </source>
</evidence>
<evidence type="ECO:0000256" key="9">
    <source>
        <dbReference type="ARBA" id="ARBA00022960"/>
    </source>
</evidence>
<evidence type="ECO:0000256" key="14">
    <source>
        <dbReference type="HAMAP-Rule" id="MF_02081"/>
    </source>
</evidence>
<dbReference type="GO" id="GO:0008658">
    <property type="term" value="F:penicillin binding"/>
    <property type="evidence" value="ECO:0007669"/>
    <property type="project" value="UniProtKB-UniRule"/>
</dbReference>
<comment type="similarity">
    <text evidence="14">Belongs to the transpeptidase family. MrdA subfamily.</text>
</comment>
<evidence type="ECO:0000256" key="6">
    <source>
        <dbReference type="ARBA" id="ARBA00022670"/>
    </source>
</evidence>
<reference evidence="17 18" key="3">
    <citation type="journal article" date="2011" name="Mol. Syst. Biol.">
        <title>Integrative genome-scale metabolic analysis of Vibrio vulnificus for drug targeting and discovery.</title>
        <authorList>
            <person name="Kim H.U."/>
            <person name="Kim S.Y."/>
            <person name="Jeong H."/>
            <person name="Kim T.Y."/>
            <person name="Kim J.J."/>
            <person name="Choy H.E."/>
            <person name="Yi K.Y."/>
            <person name="Rhee J.H."/>
            <person name="Lee S.Y."/>
        </authorList>
    </citation>
    <scope>NUCLEOTIDE SEQUENCE [LARGE SCALE GENOMIC DNA]</scope>
    <source>
        <strain evidence="17 18">CMCP6</strain>
    </source>
</reference>
<accession>A0A3Q0L0F2</accession>
<dbReference type="InterPro" id="IPR005311">
    <property type="entry name" value="PBP_dimer"/>
</dbReference>
<evidence type="ECO:0000259" key="15">
    <source>
        <dbReference type="Pfam" id="PF00905"/>
    </source>
</evidence>
<dbReference type="PANTHER" id="PTHR30627">
    <property type="entry name" value="PEPTIDOGLYCAN D,D-TRANSPEPTIDASE"/>
    <property type="match status" value="1"/>
</dbReference>
<dbReference type="UniPathway" id="UPA00219"/>
<organism evidence="17 18">
    <name type="scientific">Vibrio vulnificus (strain CMCP6)</name>
    <dbReference type="NCBI Taxonomy" id="216895"/>
    <lineage>
        <taxon>Bacteria</taxon>
        <taxon>Pseudomonadati</taxon>
        <taxon>Pseudomonadota</taxon>
        <taxon>Gammaproteobacteria</taxon>
        <taxon>Vibrionales</taxon>
        <taxon>Vibrionaceae</taxon>
        <taxon>Vibrio</taxon>
    </lineage>
</organism>
<dbReference type="RefSeq" id="WP_011082250.1">
    <property type="nucleotide sequence ID" value="NC_004460.2"/>
</dbReference>
<sequence>MNHFDHKFRSHKDESKMFARRAIIAFLFILALCGVLIANLYYLEVNHFADYQTRSNDNRIKILPIAPVRGLIYDRHGQVLADNILVYDLELIPEEAENIPDTIKMLKRYISLSDEQEAQFYQRLKQTRHFRAITIAEDLSEQEVARFSVHQYQLPGVQISTDFRRYYPYKASLTHTIGYVAHINDHDLTTLKEQEKQNNYKASRFIGKLGIEKHYEELLHGQEGYQEVEINSHGRIIRTLKYVPPVAGKDLILNIDADLQNYVFTQMANQAGSAIVLSPQDNSVLAMVSSPSYDPNLFVSGISVRDYRALLNNPAHPLLNRATLGVYPPASTVKPFMAIAALQEQVITPNTTRNNHGVWRIPGSKRTSHSWRDWKRWGHGDVNVTKAIEESVDSFFYQVAFDLGIDRISSWMNAFGFGRRTGIDIDEETSANMPTRAWKQQTKREPWYQGDTVPIGIGQGYWTATPLQIAQSTSILVNHGQRTQPHLLYAIKNHGEEMSALQPVHYDTETRMAEVPDAIWNISLNGMRLVNHGSKGSGRKAFKGADYISGGKSGTAQVFGLAKGETYNSQKLTRTLLDHGLFTAFAPYQHPEFVATVVLEHGNGGARVGAPLVRKIFDYAIHEKHPQKG</sequence>
<dbReference type="GO" id="GO:0071555">
    <property type="term" value="P:cell wall organization"/>
    <property type="evidence" value="ECO:0007669"/>
    <property type="project" value="UniProtKB-KW"/>
</dbReference>
<dbReference type="InterPro" id="IPR050515">
    <property type="entry name" value="Beta-lactam/transpept"/>
</dbReference>
<dbReference type="Gene3D" id="3.40.710.10">
    <property type="entry name" value="DD-peptidase/beta-lactamase superfamily"/>
    <property type="match status" value="1"/>
</dbReference>
<dbReference type="Pfam" id="PF03717">
    <property type="entry name" value="PBP_dimer"/>
    <property type="match status" value="1"/>
</dbReference>
<keyword evidence="11 14" id="KW-1133">Transmembrane helix</keyword>
<evidence type="ECO:0000256" key="1">
    <source>
        <dbReference type="ARBA" id="ARBA00004167"/>
    </source>
</evidence>
<feature type="transmembrane region" description="Helical" evidence="14">
    <location>
        <begin position="21"/>
        <end position="43"/>
    </location>
</feature>
<name>A0A3Q0L0F2_VIBVU</name>
<feature type="domain" description="Penicillin-binding protein dimerisation" evidence="16">
    <location>
        <begin position="65"/>
        <end position="240"/>
    </location>
</feature>
<dbReference type="NCBIfam" id="TIGR03423">
    <property type="entry name" value="pbp2_mrdA"/>
    <property type="match status" value="1"/>
</dbReference>
<comment type="pathway">
    <text evidence="14">Cell wall biogenesis; peptidoglycan biosynthesis.</text>
</comment>
<reference evidence="18" key="1">
    <citation type="submission" date="2002-12" db="EMBL/GenBank/DDBJ databases">
        <title>Complete genome sequence of Vibrio vulnificus CMCP6.</title>
        <authorList>
            <person name="Rhee J.H."/>
            <person name="Kim S.Y."/>
            <person name="Chung S.S."/>
            <person name="Kim J.J."/>
            <person name="Moon Y.H."/>
            <person name="Jeong H."/>
            <person name="Choy H.E."/>
        </authorList>
    </citation>
    <scope>NUCLEOTIDE SEQUENCE [LARGE SCALE GENOMIC DNA]</scope>
    <source>
        <strain evidence="18">CMCP6</strain>
    </source>
</reference>
<dbReference type="EMBL" id="AE016796">
    <property type="protein sequence ID" value="AAO08254.2"/>
    <property type="molecule type" value="Genomic_DNA"/>
</dbReference>
<dbReference type="InterPro" id="IPR017790">
    <property type="entry name" value="Penicillin-binding_protein_2"/>
</dbReference>
<evidence type="ECO:0000256" key="13">
    <source>
        <dbReference type="ARBA" id="ARBA00023316"/>
    </source>
</evidence>
<gene>
    <name evidence="14 17" type="primary">mrdA</name>
    <name evidence="17" type="ordered locus">VV2_1370</name>
</gene>
<dbReference type="SUPFAM" id="SSF56519">
    <property type="entry name" value="Penicillin binding protein dimerisation domain"/>
    <property type="match status" value="1"/>
</dbReference>
<dbReference type="HAMAP" id="MF_02081">
    <property type="entry name" value="MrdA_transpept"/>
    <property type="match status" value="1"/>
</dbReference>
<comment type="catalytic activity">
    <reaction evidence="14">
        <text>Preferential cleavage: (Ac)2-L-Lys-D-Ala-|-D-Ala. Also transpeptidation of peptidyl-alanyl moieties that are N-acyl substituents of D-alanine.</text>
        <dbReference type="EC" id="3.4.16.4"/>
    </reaction>
</comment>
<keyword evidence="4 14" id="KW-0997">Cell inner membrane</keyword>
<dbReference type="EC" id="3.4.16.4" evidence="14"/>
<dbReference type="GO" id="GO:0006508">
    <property type="term" value="P:proteolysis"/>
    <property type="evidence" value="ECO:0007669"/>
    <property type="project" value="UniProtKB-KW"/>
</dbReference>
<evidence type="ECO:0000313" key="17">
    <source>
        <dbReference type="EMBL" id="AAO08254.2"/>
    </source>
</evidence>
<evidence type="ECO:0000256" key="8">
    <source>
        <dbReference type="ARBA" id="ARBA00022801"/>
    </source>
</evidence>
<dbReference type="InterPro" id="IPR012338">
    <property type="entry name" value="Beta-lactam/transpept-like"/>
</dbReference>
<keyword evidence="8 14" id="KW-0378">Hydrolase</keyword>
<dbReference type="GO" id="GO:0016757">
    <property type="term" value="F:glycosyltransferase activity"/>
    <property type="evidence" value="ECO:0007669"/>
    <property type="project" value="UniProtKB-KW"/>
</dbReference>
<dbReference type="SUPFAM" id="SSF56601">
    <property type="entry name" value="beta-lactamase/transpeptidase-like"/>
    <property type="match status" value="1"/>
</dbReference>
<dbReference type="InterPro" id="IPR036138">
    <property type="entry name" value="PBP_dimer_sf"/>
</dbReference>
<keyword evidence="9 14" id="KW-0133">Cell shape</keyword>
<evidence type="ECO:0000256" key="10">
    <source>
        <dbReference type="ARBA" id="ARBA00022984"/>
    </source>
</evidence>
<evidence type="ECO:0000256" key="5">
    <source>
        <dbReference type="ARBA" id="ARBA00022645"/>
    </source>
</evidence>
<dbReference type="GO" id="GO:0008360">
    <property type="term" value="P:regulation of cell shape"/>
    <property type="evidence" value="ECO:0007669"/>
    <property type="project" value="UniProtKB-KW"/>
</dbReference>
<comment type="caution">
    <text evidence="14">Lacks conserved residue(s) required for the propagation of feature annotation.</text>
</comment>
<evidence type="ECO:0000313" key="18">
    <source>
        <dbReference type="Proteomes" id="UP000002275"/>
    </source>
</evidence>
<dbReference type="InterPro" id="IPR001460">
    <property type="entry name" value="PCN-bd_Tpept"/>
</dbReference>
<dbReference type="GO" id="GO:0009002">
    <property type="term" value="F:serine-type D-Ala-D-Ala carboxypeptidase activity"/>
    <property type="evidence" value="ECO:0007669"/>
    <property type="project" value="UniProtKB-UniRule"/>
</dbReference>
<dbReference type="Gene3D" id="3.90.1310.10">
    <property type="entry name" value="Penicillin-binding protein 2a (Domain 2)"/>
    <property type="match status" value="1"/>
</dbReference>
<feature type="active site" description="Acyl-ester intermediate" evidence="14">
    <location>
        <position position="331"/>
    </location>
</feature>
<keyword evidence="17" id="KW-0328">Glycosyltransferase</keyword>
<dbReference type="AlphaFoldDB" id="A0A3Q0L0F2"/>
<dbReference type="Gene3D" id="3.30.1390.30">
    <property type="entry name" value="Penicillin-binding protein 2a, domain 3"/>
    <property type="match status" value="1"/>
</dbReference>
<reference evidence="17 18" key="2">
    <citation type="journal article" date="2003" name="Infect. Immun.">
        <title>Characterization and pathogenic significance of Vibrio vulnificus antigens preferentially expressed in septicemic patients.</title>
        <authorList>
            <person name="Kim Y.R."/>
            <person name="Lee S.E."/>
            <person name="Kim C.M."/>
            <person name="Kim S.Y."/>
            <person name="Shin E.K."/>
            <person name="Shin D.H."/>
            <person name="Chung S.S."/>
            <person name="Choy H.E."/>
            <person name="Progulske-Fox A."/>
            <person name="Hillman J.D."/>
            <person name="Handfield M."/>
            <person name="Rhee J.H."/>
        </authorList>
    </citation>
    <scope>NUCLEOTIDE SEQUENCE [LARGE SCALE GENOMIC DNA]</scope>
    <source>
        <strain evidence="17 18">CMCP6</strain>
    </source>
</reference>
<keyword evidence="13 14" id="KW-0961">Cell wall biogenesis/degradation</keyword>
<comment type="function">
    <text evidence="14">Catalyzes cross-linking of the peptidoglycan cell wall.</text>
</comment>
<dbReference type="PANTHER" id="PTHR30627:SF2">
    <property type="entry name" value="PEPTIDOGLYCAN D,D-TRANSPEPTIDASE MRDA"/>
    <property type="match status" value="1"/>
</dbReference>
<comment type="subcellular location">
    <subcellularLocation>
        <location evidence="14">Cell inner membrane</location>
        <topology evidence="14">Single-pass membrane protein</topology>
    </subcellularLocation>
    <subcellularLocation>
        <location evidence="2">Cell membrane</location>
    </subcellularLocation>
    <subcellularLocation>
        <location evidence="1">Membrane</location>
        <topology evidence="1">Single-pass membrane protein</topology>
    </subcellularLocation>
</comment>
<keyword evidence="3 14" id="KW-1003">Cell membrane</keyword>
<evidence type="ECO:0000256" key="7">
    <source>
        <dbReference type="ARBA" id="ARBA00022692"/>
    </source>
</evidence>
<dbReference type="GO" id="GO:0071972">
    <property type="term" value="F:peptidoglycan L,D-transpeptidase activity"/>
    <property type="evidence" value="ECO:0007669"/>
    <property type="project" value="TreeGrafter"/>
</dbReference>
<keyword evidence="10 14" id="KW-0573">Peptidoglycan synthesis</keyword>
<dbReference type="GO" id="GO:0009252">
    <property type="term" value="P:peptidoglycan biosynthetic process"/>
    <property type="evidence" value="ECO:0007669"/>
    <property type="project" value="UniProtKB-UniRule"/>
</dbReference>
<proteinExistence type="inferred from homology"/>
<evidence type="ECO:0000256" key="11">
    <source>
        <dbReference type="ARBA" id="ARBA00022989"/>
    </source>
</evidence>
<keyword evidence="12 14" id="KW-0472">Membrane</keyword>
<dbReference type="GO" id="GO:0005886">
    <property type="term" value="C:plasma membrane"/>
    <property type="evidence" value="ECO:0007669"/>
    <property type="project" value="UniProtKB-SubCell"/>
</dbReference>
<keyword evidence="6 14" id="KW-0645">Protease</keyword>
<keyword evidence="5 14" id="KW-0121">Carboxypeptidase</keyword>